<evidence type="ECO:0000256" key="2">
    <source>
        <dbReference type="ARBA" id="ARBA00022679"/>
    </source>
</evidence>
<keyword evidence="2" id="KW-0808">Transferase</keyword>
<keyword evidence="4" id="KW-0547">Nucleotide-binding</keyword>
<dbReference type="GO" id="GO:0005525">
    <property type="term" value="F:GTP binding"/>
    <property type="evidence" value="ECO:0007669"/>
    <property type="project" value="UniProtKB-KW"/>
</dbReference>
<feature type="domain" description="MobA-like NTP transferase" evidence="8">
    <location>
        <begin position="2"/>
        <end position="114"/>
    </location>
</feature>
<dbReference type="GO" id="GO:0006777">
    <property type="term" value="P:Mo-molybdopterin cofactor biosynthetic process"/>
    <property type="evidence" value="ECO:0007669"/>
    <property type="project" value="UniProtKB-KW"/>
</dbReference>
<dbReference type="PANTHER" id="PTHR19136:SF81">
    <property type="entry name" value="MOLYBDENUM COFACTOR GUANYLYLTRANSFERASE"/>
    <property type="match status" value="1"/>
</dbReference>
<dbReference type="GO" id="GO:0046872">
    <property type="term" value="F:metal ion binding"/>
    <property type="evidence" value="ECO:0007669"/>
    <property type="project" value="UniProtKB-KW"/>
</dbReference>
<proteinExistence type="predicted"/>
<gene>
    <name evidence="9" type="ORF">MNBD_BACTEROID01-2799</name>
</gene>
<dbReference type="InterPro" id="IPR029044">
    <property type="entry name" value="Nucleotide-diphossugar_trans"/>
</dbReference>
<evidence type="ECO:0000259" key="8">
    <source>
        <dbReference type="Pfam" id="PF12804"/>
    </source>
</evidence>
<dbReference type="CDD" id="cd02503">
    <property type="entry name" value="MobA"/>
    <property type="match status" value="1"/>
</dbReference>
<dbReference type="Gene3D" id="3.90.550.10">
    <property type="entry name" value="Spore Coat Polysaccharide Biosynthesis Protein SpsA, Chain A"/>
    <property type="match status" value="1"/>
</dbReference>
<organism evidence="9">
    <name type="scientific">hydrothermal vent metagenome</name>
    <dbReference type="NCBI Taxonomy" id="652676"/>
    <lineage>
        <taxon>unclassified sequences</taxon>
        <taxon>metagenomes</taxon>
        <taxon>ecological metagenomes</taxon>
    </lineage>
</organism>
<dbReference type="PANTHER" id="PTHR19136">
    <property type="entry name" value="MOLYBDENUM COFACTOR GUANYLYLTRANSFERASE"/>
    <property type="match status" value="1"/>
</dbReference>
<dbReference type="GO" id="GO:0016779">
    <property type="term" value="F:nucleotidyltransferase activity"/>
    <property type="evidence" value="ECO:0007669"/>
    <property type="project" value="UniProtKB-ARBA"/>
</dbReference>
<dbReference type="SUPFAM" id="SSF53448">
    <property type="entry name" value="Nucleotide-diphospho-sugar transferases"/>
    <property type="match status" value="1"/>
</dbReference>
<evidence type="ECO:0000256" key="3">
    <source>
        <dbReference type="ARBA" id="ARBA00022723"/>
    </source>
</evidence>
<keyword evidence="3" id="KW-0479">Metal-binding</keyword>
<dbReference type="InterPro" id="IPR013482">
    <property type="entry name" value="Molybde_CF_guanTrfase"/>
</dbReference>
<evidence type="ECO:0000313" key="9">
    <source>
        <dbReference type="EMBL" id="VAW13329.1"/>
    </source>
</evidence>
<dbReference type="InterPro" id="IPR025877">
    <property type="entry name" value="MobA-like_NTP_Trfase"/>
</dbReference>
<keyword evidence="6" id="KW-0342">GTP-binding</keyword>
<sequence length="162" mass="18023">RGEILIQHAINLLQPVCKSILVSSNNQGYGKFGCPVVTDEILNCGPLGGIYSALKKSTTDWSFVISVDCPFVTKEFIYFLSSEVKESDCLIPKHSSGLEPLVAFYHKKSIAMMEVSIMGGDFKVHNFIENADSKIIDVQDYVVQNPQLFKNLNSQEDLLAYP</sequence>
<accession>A0A3B0TM89</accession>
<evidence type="ECO:0000256" key="6">
    <source>
        <dbReference type="ARBA" id="ARBA00023134"/>
    </source>
</evidence>
<reference evidence="9" key="1">
    <citation type="submission" date="2018-06" db="EMBL/GenBank/DDBJ databases">
        <authorList>
            <person name="Zhirakovskaya E."/>
        </authorList>
    </citation>
    <scope>NUCLEOTIDE SEQUENCE</scope>
</reference>
<keyword evidence="5" id="KW-0460">Magnesium</keyword>
<keyword evidence="1" id="KW-0963">Cytoplasm</keyword>
<evidence type="ECO:0000256" key="5">
    <source>
        <dbReference type="ARBA" id="ARBA00022842"/>
    </source>
</evidence>
<dbReference type="AlphaFoldDB" id="A0A3B0TM89"/>
<name>A0A3B0TM89_9ZZZZ</name>
<evidence type="ECO:0000256" key="1">
    <source>
        <dbReference type="ARBA" id="ARBA00022490"/>
    </source>
</evidence>
<keyword evidence="7" id="KW-0501">Molybdenum cofactor biosynthesis</keyword>
<feature type="non-terminal residue" evidence="9">
    <location>
        <position position="1"/>
    </location>
</feature>
<evidence type="ECO:0000256" key="7">
    <source>
        <dbReference type="ARBA" id="ARBA00023150"/>
    </source>
</evidence>
<dbReference type="Pfam" id="PF12804">
    <property type="entry name" value="NTP_transf_3"/>
    <property type="match status" value="1"/>
</dbReference>
<dbReference type="EMBL" id="UOEP01000022">
    <property type="protein sequence ID" value="VAW13329.1"/>
    <property type="molecule type" value="Genomic_DNA"/>
</dbReference>
<evidence type="ECO:0000256" key="4">
    <source>
        <dbReference type="ARBA" id="ARBA00022741"/>
    </source>
</evidence>
<protein>
    <recommendedName>
        <fullName evidence="8">MobA-like NTP transferase domain-containing protein</fullName>
    </recommendedName>
</protein>